<evidence type="ECO:0000259" key="1">
    <source>
        <dbReference type="Pfam" id="PF00626"/>
    </source>
</evidence>
<comment type="caution">
    <text evidence="2">The sequence shown here is derived from an EMBL/GenBank/DDBJ whole genome shotgun (WGS) entry which is preliminary data.</text>
</comment>
<dbReference type="InterPro" id="IPR007122">
    <property type="entry name" value="Villin/Gelsolin"/>
</dbReference>
<dbReference type="Gene3D" id="3.40.20.10">
    <property type="entry name" value="Severin"/>
    <property type="match status" value="3"/>
</dbReference>
<keyword evidence="3" id="KW-1185">Reference proteome</keyword>
<proteinExistence type="predicted"/>
<dbReference type="Pfam" id="PF00626">
    <property type="entry name" value="Gelsolin"/>
    <property type="match status" value="3"/>
</dbReference>
<organism evidence="2 3">
    <name type="scientific">Phlyctema vagabunda</name>
    <dbReference type="NCBI Taxonomy" id="108571"/>
    <lineage>
        <taxon>Eukaryota</taxon>
        <taxon>Fungi</taxon>
        <taxon>Dikarya</taxon>
        <taxon>Ascomycota</taxon>
        <taxon>Pezizomycotina</taxon>
        <taxon>Leotiomycetes</taxon>
        <taxon>Helotiales</taxon>
        <taxon>Dermateaceae</taxon>
        <taxon>Phlyctema</taxon>
    </lineage>
</organism>
<name>A0ABR4PMD1_9HELO</name>
<reference evidence="2 3" key="1">
    <citation type="submission" date="2024-06" db="EMBL/GenBank/DDBJ databases">
        <title>Complete genome of Phlyctema vagabunda strain 19-DSS-EL-015.</title>
        <authorList>
            <person name="Fiorenzani C."/>
        </authorList>
    </citation>
    <scope>NUCLEOTIDE SEQUENCE [LARGE SCALE GENOMIC DNA]</scope>
    <source>
        <strain evidence="2 3">19-DSS-EL-015</strain>
    </source>
</reference>
<dbReference type="CDD" id="cd11290">
    <property type="entry name" value="gelsolin_S1_like"/>
    <property type="match status" value="1"/>
</dbReference>
<feature type="domain" description="Gelsolin-like" evidence="1">
    <location>
        <begin position="321"/>
        <end position="372"/>
    </location>
</feature>
<feature type="domain" description="Gelsolin-like" evidence="1">
    <location>
        <begin position="61"/>
        <end position="147"/>
    </location>
</feature>
<feature type="domain" description="Gelsolin-like" evidence="1">
    <location>
        <begin position="194"/>
        <end position="244"/>
    </location>
</feature>
<dbReference type="PANTHER" id="PTHR11977">
    <property type="entry name" value="VILLIN"/>
    <property type="match status" value="1"/>
</dbReference>
<evidence type="ECO:0000313" key="3">
    <source>
        <dbReference type="Proteomes" id="UP001629113"/>
    </source>
</evidence>
<dbReference type="SMART" id="SM00262">
    <property type="entry name" value="GEL"/>
    <property type="match status" value="3"/>
</dbReference>
<dbReference type="PANTHER" id="PTHR11977:SF130">
    <property type="entry name" value="SEVERIN"/>
    <property type="match status" value="1"/>
</dbReference>
<dbReference type="InterPro" id="IPR029006">
    <property type="entry name" value="ADF-H/Gelsolin-like_dom_sf"/>
</dbReference>
<evidence type="ECO:0000313" key="2">
    <source>
        <dbReference type="EMBL" id="KAL3424086.1"/>
    </source>
</evidence>
<dbReference type="EMBL" id="JBFCZG010000003">
    <property type="protein sequence ID" value="KAL3424086.1"/>
    <property type="molecule type" value="Genomic_DNA"/>
</dbReference>
<accession>A0ABR4PMD1</accession>
<dbReference type="PRINTS" id="PR00597">
    <property type="entry name" value="GELSOLIN"/>
</dbReference>
<dbReference type="SUPFAM" id="SSF55753">
    <property type="entry name" value="Actin depolymerizing proteins"/>
    <property type="match status" value="3"/>
</dbReference>
<protein>
    <submittedName>
        <fullName evidence="2">Actin-binding protein</fullName>
    </submittedName>
</protein>
<gene>
    <name evidence="2" type="ORF">PVAG01_03367</name>
</gene>
<sequence length="398" mass="44467">MPPHQGLTHLKEYDIKDSNVEFIGTEIDHRVKYNSAQTEPAWNDGKIGHVAGLYIWRIEDFEVVPWPESKAGQFHEGDSYIVLHSYKVGDKDGRERLGHEVFFWLGSKTSQDEAGTAAYKTVELDEFLHGAATQHREVQSQPSDDFLALFPRLKILKGGVSSGFRHVETDAEPAEMMTLLRIFKLPNSGRADSTVVHEVEPTWRSLDDDDVFILDKGDKIWVWQGKECSPMEKAKAAQVVHDLTLAKHIDVEVIAQAESRSKLIVNLLGGEETNQLAFRAPRPVAPPSAKDAAARPHKLFRLSDASGRLTFDLVRDAGQTISKADFESTDVFLLDTGRAIWVWRGQGASQGERAMWMKVAQSYVRQLQSAEVSEARVLPIAAVSEGYESPAFFKAVEV</sequence>
<dbReference type="InterPro" id="IPR007123">
    <property type="entry name" value="Gelsolin-like_dom"/>
</dbReference>
<dbReference type="Proteomes" id="UP001629113">
    <property type="component" value="Unassembled WGS sequence"/>
</dbReference>